<dbReference type="PANTHER" id="PTHR34820:SF4">
    <property type="entry name" value="INNER MEMBRANE PROTEIN YEBZ"/>
    <property type="match status" value="1"/>
</dbReference>
<dbReference type="Pfam" id="PF04234">
    <property type="entry name" value="CopC"/>
    <property type="match status" value="1"/>
</dbReference>
<evidence type="ECO:0000313" key="13">
    <source>
        <dbReference type="Proteomes" id="UP000426246"/>
    </source>
</evidence>
<dbReference type="GO" id="GO:0005886">
    <property type="term" value="C:plasma membrane"/>
    <property type="evidence" value="ECO:0007669"/>
    <property type="project" value="UniProtKB-SubCell"/>
</dbReference>
<dbReference type="InterPro" id="IPR008457">
    <property type="entry name" value="Cu-R_CopD_dom"/>
</dbReference>
<keyword evidence="8 9" id="KW-0472">Membrane</keyword>
<organism evidence="12 13">
    <name type="scientific">Paenibacillus psychroresistens</name>
    <dbReference type="NCBI Taxonomy" id="1778678"/>
    <lineage>
        <taxon>Bacteria</taxon>
        <taxon>Bacillati</taxon>
        <taxon>Bacillota</taxon>
        <taxon>Bacilli</taxon>
        <taxon>Bacillales</taxon>
        <taxon>Paenibacillaceae</taxon>
        <taxon>Paenibacillus</taxon>
    </lineage>
</organism>
<feature type="transmembrane region" description="Helical" evidence="9">
    <location>
        <begin position="281"/>
        <end position="302"/>
    </location>
</feature>
<keyword evidence="5" id="KW-0732">Signal</keyword>
<evidence type="ECO:0000256" key="9">
    <source>
        <dbReference type="SAM" id="Phobius"/>
    </source>
</evidence>
<protein>
    <recommendedName>
        <fullName evidence="14">Copper resistance protein CopC</fullName>
    </recommendedName>
</protein>
<dbReference type="AlphaFoldDB" id="A0A6B8RK31"/>
<feature type="transmembrane region" description="Helical" evidence="9">
    <location>
        <begin position="151"/>
        <end position="172"/>
    </location>
</feature>
<evidence type="ECO:0000259" key="10">
    <source>
        <dbReference type="Pfam" id="PF04234"/>
    </source>
</evidence>
<evidence type="ECO:0000256" key="8">
    <source>
        <dbReference type="ARBA" id="ARBA00023136"/>
    </source>
</evidence>
<dbReference type="RefSeq" id="WP_155701426.1">
    <property type="nucleotide sequence ID" value="NZ_CP034235.1"/>
</dbReference>
<comment type="subcellular location">
    <subcellularLocation>
        <location evidence="1">Cell membrane</location>
        <topology evidence="1">Multi-pass membrane protein</topology>
    </subcellularLocation>
</comment>
<evidence type="ECO:0000256" key="1">
    <source>
        <dbReference type="ARBA" id="ARBA00004651"/>
    </source>
</evidence>
<feature type="domain" description="Copper resistance protein D" evidence="11">
    <location>
        <begin position="310"/>
        <end position="401"/>
    </location>
</feature>
<feature type="domain" description="CopC" evidence="10">
    <location>
        <begin position="30"/>
        <end position="123"/>
    </location>
</feature>
<dbReference type="GO" id="GO:0006825">
    <property type="term" value="P:copper ion transport"/>
    <property type="evidence" value="ECO:0007669"/>
    <property type="project" value="InterPro"/>
</dbReference>
<keyword evidence="4" id="KW-0479">Metal-binding</keyword>
<evidence type="ECO:0000256" key="2">
    <source>
        <dbReference type="ARBA" id="ARBA00022475"/>
    </source>
</evidence>
<evidence type="ECO:0000256" key="6">
    <source>
        <dbReference type="ARBA" id="ARBA00022989"/>
    </source>
</evidence>
<reference evidence="13" key="1">
    <citation type="submission" date="2018-11" db="EMBL/GenBank/DDBJ databases">
        <title>Complete genome sequence of Paenibacillus sp. ML311-T8.</title>
        <authorList>
            <person name="Nam Y.-D."/>
            <person name="Kang J."/>
            <person name="Chung W.-H."/>
            <person name="Park Y.S."/>
        </authorList>
    </citation>
    <scope>NUCLEOTIDE SEQUENCE [LARGE SCALE GENOMIC DNA]</scope>
    <source>
        <strain evidence="13">ML311-T8</strain>
    </source>
</reference>
<feature type="transmembrane region" description="Helical" evidence="9">
    <location>
        <begin position="344"/>
        <end position="368"/>
    </location>
</feature>
<name>A0A6B8RK31_9BACL</name>
<dbReference type="Gene3D" id="2.60.40.1220">
    <property type="match status" value="1"/>
</dbReference>
<evidence type="ECO:0000256" key="3">
    <source>
        <dbReference type="ARBA" id="ARBA00022692"/>
    </source>
</evidence>
<keyword evidence="13" id="KW-1185">Reference proteome</keyword>
<dbReference type="InterPro" id="IPR014755">
    <property type="entry name" value="Cu-Rt/internalin_Ig-like"/>
</dbReference>
<dbReference type="EMBL" id="CP034235">
    <property type="protein sequence ID" value="QGQ96389.1"/>
    <property type="molecule type" value="Genomic_DNA"/>
</dbReference>
<keyword evidence="3 9" id="KW-0812">Transmembrane</keyword>
<keyword evidence="6 9" id="KW-1133">Transmembrane helix</keyword>
<keyword evidence="2" id="KW-1003">Cell membrane</keyword>
<evidence type="ECO:0008006" key="14">
    <source>
        <dbReference type="Google" id="ProtNLM"/>
    </source>
</evidence>
<feature type="transmembrane region" description="Helical" evidence="9">
    <location>
        <begin position="184"/>
        <end position="205"/>
    </location>
</feature>
<keyword evidence="7" id="KW-0186">Copper</keyword>
<dbReference type="GO" id="GO:0046688">
    <property type="term" value="P:response to copper ion"/>
    <property type="evidence" value="ECO:0007669"/>
    <property type="project" value="InterPro"/>
</dbReference>
<dbReference type="OrthoDB" id="2353937at2"/>
<dbReference type="InterPro" id="IPR014756">
    <property type="entry name" value="Ig_E-set"/>
</dbReference>
<dbReference type="SUPFAM" id="SSF81296">
    <property type="entry name" value="E set domains"/>
    <property type="match status" value="1"/>
</dbReference>
<feature type="transmembrane region" description="Helical" evidence="9">
    <location>
        <begin position="314"/>
        <end position="338"/>
    </location>
</feature>
<dbReference type="InterPro" id="IPR007348">
    <property type="entry name" value="CopC_dom"/>
</dbReference>
<proteinExistence type="predicted"/>
<dbReference type="KEGG" id="ppsc:EHS13_16605"/>
<dbReference type="InterPro" id="IPR032694">
    <property type="entry name" value="CopC/D"/>
</dbReference>
<dbReference type="GO" id="GO:0042597">
    <property type="term" value="C:periplasmic space"/>
    <property type="evidence" value="ECO:0007669"/>
    <property type="project" value="InterPro"/>
</dbReference>
<gene>
    <name evidence="12" type="ORF">EHS13_16605</name>
</gene>
<evidence type="ECO:0000256" key="7">
    <source>
        <dbReference type="ARBA" id="ARBA00023008"/>
    </source>
</evidence>
<feature type="transmembrane region" description="Helical" evidence="9">
    <location>
        <begin position="217"/>
        <end position="241"/>
    </location>
</feature>
<feature type="transmembrane region" description="Helical" evidence="9">
    <location>
        <begin position="248"/>
        <end position="269"/>
    </location>
</feature>
<sequence>MKPLSIAIKWIAFLLLIIVILAMPKPALAHSVLLQALPAPNSILQAAPQEIRLEFNERLQKELYSIKVYDDKGELSTSSTTRMSANQKVISIALPELKSGVFTVTYHLISADGHAVKSTYVWTLGQPSDPQLPIIKGHSHTDTEAIYSFRIVHYLFLLSLVGWLLWLPFIRFATPIEKQEYTKWLRYFIHLNLFFVIQTILLQSVDSLDEITFVNIWALWTGTSVGIAWFSMLFISLLAYWVAKQSKWIVSIWVMLLLVTQAFSGHAFATDPPVITLILDWLHLLAASIWVGGLLFIILFLKNHRLLITRFLPIFSKGALLSMIVLIISGTFYALILIPKIEYLLYTGWGLFLLAKLVLVAAVMITGSRIRHYLKSENELSLRIWLKRDFTLMFGILIIVGIFTYLSPVPSNSPLDWRFYSRNEQRNITITPNVAGNNQFTVYLTQPIEKPEFKSVSIELLAISHKEIAPIKIPLKLLNQSVSKGDAAIEQFTFSAEGTYLAFPGKWKVKLILVDGDDNEAVSEKVMRIY</sequence>
<evidence type="ECO:0000256" key="5">
    <source>
        <dbReference type="ARBA" id="ARBA00022729"/>
    </source>
</evidence>
<accession>A0A6B8RK31</accession>
<dbReference type="GO" id="GO:0005507">
    <property type="term" value="F:copper ion binding"/>
    <property type="evidence" value="ECO:0007669"/>
    <property type="project" value="InterPro"/>
</dbReference>
<evidence type="ECO:0000259" key="11">
    <source>
        <dbReference type="Pfam" id="PF05425"/>
    </source>
</evidence>
<evidence type="ECO:0000313" key="12">
    <source>
        <dbReference type="EMBL" id="QGQ96389.1"/>
    </source>
</evidence>
<dbReference type="Pfam" id="PF05425">
    <property type="entry name" value="CopD"/>
    <property type="match status" value="1"/>
</dbReference>
<feature type="transmembrane region" description="Helical" evidence="9">
    <location>
        <begin position="389"/>
        <end position="406"/>
    </location>
</feature>
<dbReference type="Proteomes" id="UP000426246">
    <property type="component" value="Chromosome"/>
</dbReference>
<evidence type="ECO:0000256" key="4">
    <source>
        <dbReference type="ARBA" id="ARBA00022723"/>
    </source>
</evidence>
<dbReference type="PANTHER" id="PTHR34820">
    <property type="entry name" value="INNER MEMBRANE PROTEIN YEBZ"/>
    <property type="match status" value="1"/>
</dbReference>